<dbReference type="GO" id="GO:0006081">
    <property type="term" value="P:aldehyde metabolic process"/>
    <property type="evidence" value="ECO:0007669"/>
    <property type="project" value="InterPro"/>
</dbReference>
<evidence type="ECO:0000256" key="3">
    <source>
        <dbReference type="ARBA" id="ARBA00023027"/>
    </source>
</evidence>
<dbReference type="EMBL" id="BABT02000004">
    <property type="protein sequence ID" value="GAA93411.1"/>
    <property type="molecule type" value="Genomic_DNA"/>
</dbReference>
<dbReference type="CDD" id="cd07135">
    <property type="entry name" value="ALDH_F14-YMR110C"/>
    <property type="match status" value="1"/>
</dbReference>
<name>G7DS51_MIXOS</name>
<keyword evidence="2 4" id="KW-0560">Oxidoreductase</keyword>
<dbReference type="PANTHER" id="PTHR43570">
    <property type="entry name" value="ALDEHYDE DEHYDROGENASE"/>
    <property type="match status" value="1"/>
</dbReference>
<dbReference type="InterPro" id="IPR029510">
    <property type="entry name" value="Ald_DH_CS_GLU"/>
</dbReference>
<dbReference type="eggNOG" id="KOG2456">
    <property type="taxonomic scope" value="Eukaryota"/>
</dbReference>
<dbReference type="FunFam" id="3.40.309.10:FF:000003">
    <property type="entry name" value="Aldehyde dehydrogenase"/>
    <property type="match status" value="1"/>
</dbReference>
<dbReference type="OMA" id="PCIQGQV"/>
<dbReference type="Proteomes" id="UP000009131">
    <property type="component" value="Unassembled WGS sequence"/>
</dbReference>
<reference evidence="9 10" key="1">
    <citation type="journal article" date="2011" name="J. Gen. Appl. Microbiol.">
        <title>Draft genome sequencing of the enigmatic basidiomycete Mixia osmundae.</title>
        <authorList>
            <person name="Nishida H."/>
            <person name="Nagatsuka Y."/>
            <person name="Sugiyama J."/>
        </authorList>
    </citation>
    <scope>NUCLEOTIDE SEQUENCE [LARGE SCALE GENOMIC DNA]</scope>
    <source>
        <strain evidence="10">CBS 9802 / IAM 14324 / JCM 22182 / KY 12970</strain>
    </source>
</reference>
<dbReference type="OrthoDB" id="440325at2759"/>
<dbReference type="InterPro" id="IPR016163">
    <property type="entry name" value="Ald_DH_C"/>
</dbReference>
<evidence type="ECO:0000259" key="8">
    <source>
        <dbReference type="Pfam" id="PF00171"/>
    </source>
</evidence>
<evidence type="ECO:0000256" key="1">
    <source>
        <dbReference type="ARBA" id="ARBA00009986"/>
    </source>
</evidence>
<dbReference type="GO" id="GO:0004029">
    <property type="term" value="F:aldehyde dehydrogenase (NAD+) activity"/>
    <property type="evidence" value="ECO:0007669"/>
    <property type="project" value="TreeGrafter"/>
</dbReference>
<dbReference type="InterPro" id="IPR016161">
    <property type="entry name" value="Ald_DH/histidinol_DH"/>
</dbReference>
<organism evidence="9 10">
    <name type="scientific">Mixia osmundae (strain CBS 9802 / IAM 14324 / JCM 22182 / KY 12970)</name>
    <dbReference type="NCBI Taxonomy" id="764103"/>
    <lineage>
        <taxon>Eukaryota</taxon>
        <taxon>Fungi</taxon>
        <taxon>Dikarya</taxon>
        <taxon>Basidiomycota</taxon>
        <taxon>Pucciniomycotina</taxon>
        <taxon>Mixiomycetes</taxon>
        <taxon>Mixiales</taxon>
        <taxon>Mixiaceae</taxon>
        <taxon>Mixia</taxon>
    </lineage>
</organism>
<dbReference type="SUPFAM" id="SSF53720">
    <property type="entry name" value="ALDH-like"/>
    <property type="match status" value="1"/>
</dbReference>
<evidence type="ECO:0000256" key="6">
    <source>
        <dbReference type="PROSITE-ProRule" id="PRU10007"/>
    </source>
</evidence>
<evidence type="ECO:0000313" key="10">
    <source>
        <dbReference type="Proteomes" id="UP000009131"/>
    </source>
</evidence>
<protein>
    <recommendedName>
        <fullName evidence="4">Aldehyde dehydrogenase</fullName>
    </recommendedName>
</protein>
<dbReference type="HOGENOM" id="CLU_005391_3_1_1"/>
<dbReference type="Gene3D" id="3.40.605.10">
    <property type="entry name" value="Aldehyde Dehydrogenase, Chain A, domain 1"/>
    <property type="match status" value="1"/>
</dbReference>
<dbReference type="Gene3D" id="3.40.309.10">
    <property type="entry name" value="Aldehyde Dehydrogenase, Chain A, domain 2"/>
    <property type="match status" value="1"/>
</dbReference>
<evidence type="ECO:0000256" key="4">
    <source>
        <dbReference type="PIRNR" id="PIRNR036492"/>
    </source>
</evidence>
<feature type="active site" evidence="5 6">
    <location>
        <position position="219"/>
    </location>
</feature>
<dbReference type="AlphaFoldDB" id="G7DS51"/>
<proteinExistence type="inferred from homology"/>
<keyword evidence="10" id="KW-1185">Reference proteome</keyword>
<accession>G7DS51</accession>
<sequence length="531" mass="58592">MAAKIEYTPVSEISGIVQTVKDGFMTFKTRPLEYRINQIKQLGLMVQDNEAAFQAALYADLGRPALESFSCEIFVIKNDIAEMIHKLPKWAKPVKADTDLIWSAAGPKVYREPKGTVLILGTWNYPITLLLAPLLGAIAGGNTAIIKPAEQAINMANLVTKLIPRYLDQAAYRVVNGAVEETTELLKIKFDHIFYTGSGTVGKIIAVAAAKQLTPVTLELGGKSPTIVFEDANLKIAARRIMWGKVVNAAQTCIAPDYIMVHESIKDKLINEIKNVMDAFYPAKNPPQLETDGYSALIHERHFERIKGMINDTKGRIVLGGRTNEKNRKIETTVVTDLKSDDVLMQSEIFGPILPILTFNHRDQVVQKVNEGDYPLAMYVFTNSAANRDYIFERTRSGQFVHNDTLIQFIVPGLPFGGTGASGTGNYHGKASFDCFTHERAYASVPGWFEALIAARYPPYTSSNLGMLRTFTAKSLTYERPRPIGTNGAGPAYVAPTFLSKLVRTIRGSGLIKLLLLLIGTYSALNVRSKL</sequence>
<dbReference type="PANTHER" id="PTHR43570:SF16">
    <property type="entry name" value="ALDEHYDE DEHYDROGENASE TYPE III, ISOFORM Q"/>
    <property type="match status" value="1"/>
</dbReference>
<dbReference type="InterPro" id="IPR015590">
    <property type="entry name" value="Aldehyde_DH_dom"/>
</dbReference>
<evidence type="ECO:0000256" key="7">
    <source>
        <dbReference type="RuleBase" id="RU003345"/>
    </source>
</evidence>
<evidence type="ECO:0000313" key="9">
    <source>
        <dbReference type="EMBL" id="GAA93411.1"/>
    </source>
</evidence>
<feature type="domain" description="Aldehyde dehydrogenase" evidence="8">
    <location>
        <begin position="4"/>
        <end position="439"/>
    </location>
</feature>
<dbReference type="InParanoid" id="G7DS51"/>
<gene>
    <name evidence="9" type="primary">Mo00052</name>
    <name evidence="9" type="ORF">E5Q_00052</name>
</gene>
<keyword evidence="3" id="KW-0520">NAD</keyword>
<dbReference type="InterPro" id="IPR016162">
    <property type="entry name" value="Ald_DH_N"/>
</dbReference>
<dbReference type="Pfam" id="PF00171">
    <property type="entry name" value="Aldedh"/>
    <property type="match status" value="1"/>
</dbReference>
<dbReference type="PROSITE" id="PS00687">
    <property type="entry name" value="ALDEHYDE_DEHYDR_GLU"/>
    <property type="match status" value="1"/>
</dbReference>
<reference evidence="9 10" key="2">
    <citation type="journal article" date="2012" name="Open Biol.">
        <title>Characteristics of nucleosomes and linker DNA regions on the genome of the basidiomycete Mixia osmundae revealed by mono- and dinucleosome mapping.</title>
        <authorList>
            <person name="Nishida H."/>
            <person name="Kondo S."/>
            <person name="Matsumoto T."/>
            <person name="Suzuki Y."/>
            <person name="Yoshikawa H."/>
            <person name="Taylor T.D."/>
            <person name="Sugiyama J."/>
        </authorList>
    </citation>
    <scope>NUCLEOTIDE SEQUENCE [LARGE SCALE GENOMIC DNA]</scope>
    <source>
        <strain evidence="10">CBS 9802 / IAM 14324 / JCM 22182 / KY 12970</strain>
    </source>
</reference>
<dbReference type="RefSeq" id="XP_014566047.1">
    <property type="nucleotide sequence ID" value="XM_014710561.1"/>
</dbReference>
<evidence type="ECO:0000256" key="2">
    <source>
        <dbReference type="ARBA" id="ARBA00023002"/>
    </source>
</evidence>
<dbReference type="PIRSF" id="PIRSF036492">
    <property type="entry name" value="ALDH"/>
    <property type="match status" value="1"/>
</dbReference>
<dbReference type="InterPro" id="IPR012394">
    <property type="entry name" value="Aldehyde_DH_NAD(P)"/>
</dbReference>
<feature type="active site" evidence="5">
    <location>
        <position position="253"/>
    </location>
</feature>
<dbReference type="FunFam" id="3.40.605.10:FF:000004">
    <property type="entry name" value="Aldehyde dehydrogenase"/>
    <property type="match status" value="1"/>
</dbReference>
<dbReference type="STRING" id="764103.G7DS51"/>
<comment type="caution">
    <text evidence="9">The sequence shown here is derived from an EMBL/GenBank/DDBJ whole genome shotgun (WGS) entry which is preliminary data.</text>
</comment>
<dbReference type="GO" id="GO:0005737">
    <property type="term" value="C:cytoplasm"/>
    <property type="evidence" value="ECO:0007669"/>
    <property type="project" value="TreeGrafter"/>
</dbReference>
<comment type="similarity">
    <text evidence="1 4 7">Belongs to the aldehyde dehydrogenase family.</text>
</comment>
<evidence type="ECO:0000256" key="5">
    <source>
        <dbReference type="PIRSR" id="PIRSR036492-1"/>
    </source>
</evidence>